<feature type="domain" description="HTH gntR-type" evidence="5">
    <location>
        <begin position="109"/>
        <end position="176"/>
    </location>
</feature>
<dbReference type="GO" id="GO:0003700">
    <property type="term" value="F:DNA-binding transcription factor activity"/>
    <property type="evidence" value="ECO:0007669"/>
    <property type="project" value="InterPro"/>
</dbReference>
<dbReference type="AlphaFoldDB" id="A0A6A7Y6S8"/>
<evidence type="ECO:0000313" key="6">
    <source>
        <dbReference type="EMBL" id="MQT14526.1"/>
    </source>
</evidence>
<dbReference type="Proteomes" id="UP000332515">
    <property type="component" value="Unassembled WGS sequence"/>
</dbReference>
<dbReference type="InterPro" id="IPR000524">
    <property type="entry name" value="Tscrpt_reg_HTH_GntR"/>
</dbReference>
<comment type="caution">
    <text evidence="6">The sequence shown here is derived from an EMBL/GenBank/DDBJ whole genome shotgun (WGS) entry which is preliminary data.</text>
</comment>
<dbReference type="Pfam" id="PF07729">
    <property type="entry name" value="FCD"/>
    <property type="match status" value="1"/>
</dbReference>
<evidence type="ECO:0000256" key="4">
    <source>
        <dbReference type="SAM" id="MobiDB-lite"/>
    </source>
</evidence>
<dbReference type="InterPro" id="IPR011711">
    <property type="entry name" value="GntR_C"/>
</dbReference>
<keyword evidence="7" id="KW-1185">Reference proteome</keyword>
<dbReference type="Gene3D" id="1.10.10.10">
    <property type="entry name" value="Winged helix-like DNA-binding domain superfamily/Winged helix DNA-binding domain"/>
    <property type="match status" value="1"/>
</dbReference>
<dbReference type="Gene3D" id="1.20.120.530">
    <property type="entry name" value="GntR ligand-binding domain-like"/>
    <property type="match status" value="1"/>
</dbReference>
<proteinExistence type="predicted"/>
<evidence type="ECO:0000256" key="1">
    <source>
        <dbReference type="ARBA" id="ARBA00023015"/>
    </source>
</evidence>
<dbReference type="SMART" id="SM00895">
    <property type="entry name" value="FCD"/>
    <property type="match status" value="1"/>
</dbReference>
<dbReference type="Pfam" id="PF00392">
    <property type="entry name" value="GntR"/>
    <property type="match status" value="1"/>
</dbReference>
<sequence>MPSPRSRCPRRTGCGRIRASASRRISAACRRRRAPPAHSPPRSTPSNRARRCPGSSVPQRPRHRERARSVPAHPPHTSCRLTPFQSGYQYTAMLTFNSPIDPAHAGKRGTISARACIELREAIVTARLKPGTSISETEVAKSMGISRTPVREAFARLFDEGLIEISPQSGTLVSRIDMQRVREAVFIRSALESAVVARTDVAPDPAALDELEMLLREQERLIDKNDRAALHRADMRFHSGLMRAFAVERAWTACLHVSADMMRVQFLIGMRRDHIEAIVEEHKGVLAAVRAGDPALASARLAAHIRNVDIDQADLQALNADYFRQSEEV</sequence>
<dbReference type="PROSITE" id="PS50949">
    <property type="entry name" value="HTH_GNTR"/>
    <property type="match status" value="1"/>
</dbReference>
<evidence type="ECO:0000256" key="3">
    <source>
        <dbReference type="ARBA" id="ARBA00023163"/>
    </source>
</evidence>
<protein>
    <submittedName>
        <fullName evidence="6">GntR family transcriptional regulator</fullName>
    </submittedName>
</protein>
<keyword evidence="3" id="KW-0804">Transcription</keyword>
<name>A0A6A7Y6S8_9HYPH</name>
<evidence type="ECO:0000256" key="2">
    <source>
        <dbReference type="ARBA" id="ARBA00023125"/>
    </source>
</evidence>
<evidence type="ECO:0000313" key="7">
    <source>
        <dbReference type="Proteomes" id="UP000332515"/>
    </source>
</evidence>
<keyword evidence="2" id="KW-0238">DNA-binding</keyword>
<dbReference type="SUPFAM" id="SSF48008">
    <property type="entry name" value="GntR ligand-binding domain-like"/>
    <property type="match status" value="1"/>
</dbReference>
<dbReference type="GO" id="GO:0003677">
    <property type="term" value="F:DNA binding"/>
    <property type="evidence" value="ECO:0007669"/>
    <property type="project" value="UniProtKB-KW"/>
</dbReference>
<dbReference type="SMART" id="SM00345">
    <property type="entry name" value="HTH_GNTR"/>
    <property type="match status" value="1"/>
</dbReference>
<feature type="region of interest" description="Disordered" evidence="4">
    <location>
        <begin position="1"/>
        <end position="79"/>
    </location>
</feature>
<dbReference type="SUPFAM" id="SSF46785">
    <property type="entry name" value="Winged helix' DNA-binding domain"/>
    <property type="match status" value="1"/>
</dbReference>
<dbReference type="PANTHER" id="PTHR43537">
    <property type="entry name" value="TRANSCRIPTIONAL REGULATOR, GNTR FAMILY"/>
    <property type="match status" value="1"/>
</dbReference>
<dbReference type="EMBL" id="VWNA01000001">
    <property type="protein sequence ID" value="MQT14526.1"/>
    <property type="molecule type" value="Genomic_DNA"/>
</dbReference>
<dbReference type="CDD" id="cd07377">
    <property type="entry name" value="WHTH_GntR"/>
    <property type="match status" value="1"/>
</dbReference>
<feature type="compositionally biased region" description="Low complexity" evidence="4">
    <location>
        <begin position="16"/>
        <end position="28"/>
    </location>
</feature>
<dbReference type="InterPro" id="IPR036390">
    <property type="entry name" value="WH_DNA-bd_sf"/>
</dbReference>
<evidence type="ECO:0000259" key="5">
    <source>
        <dbReference type="PROSITE" id="PS50949"/>
    </source>
</evidence>
<dbReference type="PANTHER" id="PTHR43537:SF45">
    <property type="entry name" value="GNTR FAMILY REGULATORY PROTEIN"/>
    <property type="match status" value="1"/>
</dbReference>
<reference evidence="6 7" key="1">
    <citation type="submission" date="2019-09" db="EMBL/GenBank/DDBJ databases">
        <title>Segnochrobactrum spirostomi gen. nov., sp. nov., isolated from the ciliate Spirostomum cf. yagiui and description of a novel family, Segnochrobactraceae fam. nov. within the order Rhizobiales of the class Alphaproteobacteria.</title>
        <authorList>
            <person name="Akter S."/>
            <person name="Shazib S.U.A."/>
            <person name="Shin M.K."/>
        </authorList>
    </citation>
    <scope>NUCLEOTIDE SEQUENCE [LARGE SCALE GENOMIC DNA]</scope>
    <source>
        <strain evidence="6 7">Sp-1</strain>
    </source>
</reference>
<dbReference type="InterPro" id="IPR036388">
    <property type="entry name" value="WH-like_DNA-bd_sf"/>
</dbReference>
<gene>
    <name evidence="6" type="ORF">F0357_18085</name>
</gene>
<keyword evidence="1" id="KW-0805">Transcription regulation</keyword>
<dbReference type="PRINTS" id="PR00035">
    <property type="entry name" value="HTHGNTR"/>
</dbReference>
<accession>A0A6A7Y6S8</accession>
<organism evidence="6 7">
    <name type="scientific">Segnochrobactrum spirostomi</name>
    <dbReference type="NCBI Taxonomy" id="2608987"/>
    <lineage>
        <taxon>Bacteria</taxon>
        <taxon>Pseudomonadati</taxon>
        <taxon>Pseudomonadota</taxon>
        <taxon>Alphaproteobacteria</taxon>
        <taxon>Hyphomicrobiales</taxon>
        <taxon>Segnochrobactraceae</taxon>
        <taxon>Segnochrobactrum</taxon>
    </lineage>
</organism>
<dbReference type="InterPro" id="IPR008920">
    <property type="entry name" value="TF_FadR/GntR_C"/>
</dbReference>